<organism evidence="2 3">
    <name type="scientific">Phytohabitans houttuyneae</name>
    <dbReference type="NCBI Taxonomy" id="1076126"/>
    <lineage>
        <taxon>Bacteria</taxon>
        <taxon>Bacillati</taxon>
        <taxon>Actinomycetota</taxon>
        <taxon>Actinomycetes</taxon>
        <taxon>Micromonosporales</taxon>
        <taxon>Micromonosporaceae</taxon>
    </lineage>
</organism>
<name>A0A6V8L033_9ACTN</name>
<feature type="compositionally biased region" description="Basic and acidic residues" evidence="1">
    <location>
        <begin position="1"/>
        <end position="11"/>
    </location>
</feature>
<dbReference type="Proteomes" id="UP000482800">
    <property type="component" value="Unassembled WGS sequence"/>
</dbReference>
<dbReference type="EMBL" id="BLPF01000005">
    <property type="protein sequence ID" value="GFJ86135.1"/>
    <property type="molecule type" value="Genomic_DNA"/>
</dbReference>
<evidence type="ECO:0000256" key="1">
    <source>
        <dbReference type="SAM" id="MobiDB-lite"/>
    </source>
</evidence>
<accession>A0A6V8L033</accession>
<comment type="caution">
    <text evidence="2">The sequence shown here is derived from an EMBL/GenBank/DDBJ whole genome shotgun (WGS) entry which is preliminary data.</text>
</comment>
<proteinExistence type="predicted"/>
<feature type="region of interest" description="Disordered" evidence="1">
    <location>
        <begin position="1"/>
        <end position="25"/>
    </location>
</feature>
<reference evidence="2 3" key="1">
    <citation type="submission" date="2020-03" db="EMBL/GenBank/DDBJ databases">
        <title>Whole genome shotgun sequence of Phytohabitans houttuyneae NBRC 108639.</title>
        <authorList>
            <person name="Komaki H."/>
            <person name="Tamura T."/>
        </authorList>
    </citation>
    <scope>NUCLEOTIDE SEQUENCE [LARGE SCALE GENOMIC DNA]</scope>
    <source>
        <strain evidence="2 3">NBRC 108639</strain>
    </source>
</reference>
<keyword evidence="3" id="KW-1185">Reference proteome</keyword>
<dbReference type="AlphaFoldDB" id="A0A6V8L033"/>
<gene>
    <name evidence="2" type="ORF">Phou_103150</name>
</gene>
<evidence type="ECO:0000313" key="3">
    <source>
        <dbReference type="Proteomes" id="UP000482800"/>
    </source>
</evidence>
<sequence length="72" mass="7433">MGRCAPGDDTRWGGYSQGKRALGAPAGADVRRGGVHSADALGWHPQGRAAGCPPEARWTTGVIMAFTAVIMP</sequence>
<protein>
    <submittedName>
        <fullName evidence="2">Uncharacterized protein</fullName>
    </submittedName>
</protein>
<evidence type="ECO:0000313" key="2">
    <source>
        <dbReference type="EMBL" id="GFJ86135.1"/>
    </source>
</evidence>
<reference evidence="2 3" key="2">
    <citation type="submission" date="2020-03" db="EMBL/GenBank/DDBJ databases">
        <authorList>
            <person name="Ichikawa N."/>
            <person name="Kimura A."/>
            <person name="Kitahashi Y."/>
            <person name="Uohara A."/>
        </authorList>
    </citation>
    <scope>NUCLEOTIDE SEQUENCE [LARGE SCALE GENOMIC DNA]</scope>
    <source>
        <strain evidence="2 3">NBRC 108639</strain>
    </source>
</reference>